<accession>W7CQ43</accession>
<keyword evidence="7" id="KW-0413">Isomerase</keyword>
<dbReference type="Gene3D" id="3.40.50.1000">
    <property type="entry name" value="HAD superfamily/HAD-like"/>
    <property type="match status" value="1"/>
</dbReference>
<comment type="cofactor">
    <cofactor evidence="14">
        <name>Mg(2+)</name>
        <dbReference type="ChEBI" id="CHEBI:18420"/>
    </cofactor>
    <text evidence="14">Binds 2 magnesium ions per subunit.</text>
</comment>
<dbReference type="InterPro" id="IPR023214">
    <property type="entry name" value="HAD_sf"/>
</dbReference>
<dbReference type="SFLD" id="SFLDF00046">
    <property type="entry name" value="beta-phosphoglucomutase"/>
    <property type="match status" value="1"/>
</dbReference>
<dbReference type="Pfam" id="PF00702">
    <property type="entry name" value="Hydrolase"/>
    <property type="match status" value="1"/>
</dbReference>
<dbReference type="NCBIfam" id="TIGR02009">
    <property type="entry name" value="PGMB-YQAB-SF"/>
    <property type="match status" value="1"/>
</dbReference>
<comment type="caution">
    <text evidence="16">The sequence shown here is derived from an EMBL/GenBank/DDBJ whole genome shotgun (WGS) entry which is preliminary data.</text>
</comment>
<dbReference type="InterPro" id="IPR051600">
    <property type="entry name" value="Beta-PGM-like"/>
</dbReference>
<dbReference type="EMBL" id="AODH01000030">
    <property type="protein sequence ID" value="EUJ39202.1"/>
    <property type="molecule type" value="Genomic_DNA"/>
</dbReference>
<keyword evidence="6 14" id="KW-0460">Magnesium</keyword>
<evidence type="ECO:0000313" key="16">
    <source>
        <dbReference type="EMBL" id="EUJ39202.1"/>
    </source>
</evidence>
<dbReference type="Gene3D" id="1.10.150.240">
    <property type="entry name" value="Putative phosphatase, domain 2"/>
    <property type="match status" value="1"/>
</dbReference>
<feature type="site" description="Important for catalytic activity and assists the phosphoryl transfer reaction to Asp8 by balancing charge and orienting the reacting groups" evidence="15">
    <location>
        <position position="114"/>
    </location>
</feature>
<evidence type="ECO:0000256" key="13">
    <source>
        <dbReference type="PIRSR" id="PIRSR610972-2"/>
    </source>
</evidence>
<dbReference type="CDD" id="cd02598">
    <property type="entry name" value="HAD_BPGM"/>
    <property type="match status" value="1"/>
</dbReference>
<evidence type="ECO:0000256" key="14">
    <source>
        <dbReference type="PIRSR" id="PIRSR610972-3"/>
    </source>
</evidence>
<dbReference type="SFLD" id="SFLDG01129">
    <property type="entry name" value="C1.5:_HAD__Beta-PGM__Phosphata"/>
    <property type="match status" value="1"/>
</dbReference>
<feature type="binding site" evidence="13">
    <location>
        <position position="50"/>
    </location>
    <ligand>
        <name>substrate</name>
    </ligand>
</feature>
<evidence type="ECO:0000256" key="11">
    <source>
        <dbReference type="ARBA" id="ARBA00044991"/>
    </source>
</evidence>
<feature type="binding site" evidence="13">
    <location>
        <position position="145"/>
    </location>
    <ligand>
        <name>substrate</name>
    </ligand>
</feature>
<dbReference type="FunFam" id="1.10.150.240:FF:000010">
    <property type="entry name" value="Beta-phosphoglucomutase"/>
    <property type="match status" value="1"/>
</dbReference>
<feature type="binding site" evidence="13">
    <location>
        <begin position="7"/>
        <end position="9"/>
    </location>
    <ligand>
        <name>substrate</name>
    </ligand>
</feature>
<dbReference type="GO" id="GO:0000287">
    <property type="term" value="F:magnesium ion binding"/>
    <property type="evidence" value="ECO:0007669"/>
    <property type="project" value="InterPro"/>
</dbReference>
<comment type="subcellular location">
    <subcellularLocation>
        <location evidence="1">Cytoplasm</location>
    </subcellularLocation>
</comment>
<keyword evidence="3" id="KW-0963">Cytoplasm</keyword>
<dbReference type="NCBIfam" id="TIGR01509">
    <property type="entry name" value="HAD-SF-IA-v3"/>
    <property type="match status" value="1"/>
</dbReference>
<evidence type="ECO:0000256" key="3">
    <source>
        <dbReference type="ARBA" id="ARBA00022490"/>
    </source>
</evidence>
<dbReference type="GO" id="GO:0005737">
    <property type="term" value="C:cytoplasm"/>
    <property type="evidence" value="ECO:0007669"/>
    <property type="project" value="UniProtKB-SubCell"/>
</dbReference>
<comment type="catalytic activity">
    <reaction evidence="9">
        <text>beta-D-glucose 1-phosphate = beta-D-glucose 6-phosphate</text>
        <dbReference type="Rhea" id="RHEA:20113"/>
        <dbReference type="ChEBI" id="CHEBI:57684"/>
        <dbReference type="ChEBI" id="CHEBI:58247"/>
        <dbReference type="EC" id="5.4.2.6"/>
    </reaction>
</comment>
<feature type="binding site" evidence="13">
    <location>
        <position position="23"/>
    </location>
    <ligand>
        <name>substrate</name>
    </ligand>
</feature>
<dbReference type="GO" id="GO:0008801">
    <property type="term" value="F:beta-phosphoglucomutase activity"/>
    <property type="evidence" value="ECO:0007669"/>
    <property type="project" value="UniProtKB-EC"/>
</dbReference>
<evidence type="ECO:0000256" key="1">
    <source>
        <dbReference type="ARBA" id="ARBA00004496"/>
    </source>
</evidence>
<dbReference type="InterPro" id="IPR006439">
    <property type="entry name" value="HAD-SF_hydro_IA"/>
</dbReference>
<dbReference type="EC" id="5.4.2.6" evidence="10"/>
<proteinExistence type="inferred from homology"/>
<keyword evidence="8" id="KW-0119">Carbohydrate metabolism</keyword>
<evidence type="ECO:0000256" key="9">
    <source>
        <dbReference type="ARBA" id="ARBA00044926"/>
    </source>
</evidence>
<dbReference type="PATRIC" id="fig|1265861.3.peg.1564"/>
<feature type="binding site" evidence="13">
    <location>
        <begin position="114"/>
        <end position="118"/>
    </location>
    <ligand>
        <name>substrate</name>
    </ligand>
</feature>
<dbReference type="RefSeq" id="WP_035314805.1">
    <property type="nucleotide sequence ID" value="NZ_AODH01000030.1"/>
</dbReference>
<evidence type="ECO:0000256" key="4">
    <source>
        <dbReference type="ARBA" id="ARBA00022553"/>
    </source>
</evidence>
<dbReference type="Proteomes" id="UP000019243">
    <property type="component" value="Unassembled WGS sequence"/>
</dbReference>
<evidence type="ECO:0000256" key="10">
    <source>
        <dbReference type="ARBA" id="ARBA00044968"/>
    </source>
</evidence>
<dbReference type="PRINTS" id="PR00413">
    <property type="entry name" value="HADHALOGNASE"/>
</dbReference>
<feature type="binding site" evidence="14">
    <location>
        <position position="170"/>
    </location>
    <ligand>
        <name>Mg(2+)</name>
        <dbReference type="ChEBI" id="CHEBI:18420"/>
    </ligand>
</feature>
<dbReference type="PANTHER" id="PTHR46193:SF18">
    <property type="entry name" value="HEXITOL PHOSPHATASE B"/>
    <property type="match status" value="1"/>
</dbReference>
<evidence type="ECO:0000256" key="8">
    <source>
        <dbReference type="ARBA" id="ARBA00023277"/>
    </source>
</evidence>
<keyword evidence="4" id="KW-0597">Phosphoprotein</keyword>
<dbReference type="GO" id="GO:0005975">
    <property type="term" value="P:carbohydrate metabolic process"/>
    <property type="evidence" value="ECO:0007669"/>
    <property type="project" value="InterPro"/>
</dbReference>
<feature type="site" description="Important for catalytic activity and assists the phosphoryl transfer reaction to Asp8 by balancing charge and orienting the reacting groups" evidence="15">
    <location>
        <position position="145"/>
    </location>
</feature>
<dbReference type="SFLD" id="SFLDG01135">
    <property type="entry name" value="C1.5.6:_HAD__Beta-PGM__Phospha"/>
    <property type="match status" value="1"/>
</dbReference>
<evidence type="ECO:0000256" key="15">
    <source>
        <dbReference type="PIRSR" id="PIRSR610972-4"/>
    </source>
</evidence>
<feature type="binding site" evidence="14">
    <location>
        <position position="9"/>
    </location>
    <ligand>
        <name>Mg(2+)</name>
        <dbReference type="ChEBI" id="CHEBI:18420"/>
    </ligand>
</feature>
<evidence type="ECO:0000256" key="2">
    <source>
        <dbReference type="ARBA" id="ARBA00006171"/>
    </source>
</evidence>
<dbReference type="AlphaFoldDB" id="W7CQ43"/>
<feature type="binding site" evidence="14">
    <location>
        <position position="169"/>
    </location>
    <ligand>
        <name>Mg(2+)</name>
        <dbReference type="ChEBI" id="CHEBI:18420"/>
    </ligand>
</feature>
<name>W7CQ43_9LIST</name>
<dbReference type="SFLD" id="SFLDS00003">
    <property type="entry name" value="Haloacid_Dehalogenase"/>
    <property type="match status" value="1"/>
</dbReference>
<dbReference type="InterPro" id="IPR036412">
    <property type="entry name" value="HAD-like_sf"/>
</dbReference>
<evidence type="ECO:0000313" key="17">
    <source>
        <dbReference type="Proteomes" id="UP000019243"/>
    </source>
</evidence>
<evidence type="ECO:0000256" key="6">
    <source>
        <dbReference type="ARBA" id="ARBA00022842"/>
    </source>
</evidence>
<comment type="similarity">
    <text evidence="2">Belongs to the HAD-like hydrolase superfamily. CbbY/CbbZ/Gph/YieH family.</text>
</comment>
<dbReference type="InterPro" id="IPR010976">
    <property type="entry name" value="B-phosphoglucomutase_hydrolase"/>
</dbReference>
<dbReference type="SUPFAM" id="SSF56784">
    <property type="entry name" value="HAD-like"/>
    <property type="match status" value="1"/>
</dbReference>
<sequence>MKAVIFDLDGVIADTARFHFVAWQQLATELGITIDGQFNEQLKGISRTESLARILAHGGKTGLYSQVQLDQFAERKNDNYLQLISRLDANDILPGIVAFLDEIAAAGLSVALASASRNGPFILSKLGLSERFDTIVDPAQLAAGKPAPDIYLTAAAQLNVAPSDCVGVEDALAGVEAINAAKMVSIAVGDETELAPANHIFASTAGLKLATVKSVWEAAQL</sequence>
<keyword evidence="5 14" id="KW-0479">Metal-binding</keyword>
<evidence type="ECO:0000256" key="5">
    <source>
        <dbReference type="ARBA" id="ARBA00022723"/>
    </source>
</evidence>
<reference evidence="16 17" key="1">
    <citation type="submission" date="2012-12" db="EMBL/GenBank/DDBJ databases">
        <title>Novel taxa of Listeriaceae from agricultural environments in the United States.</title>
        <authorList>
            <person name="den Bakker H.C."/>
            <person name="Allred A."/>
            <person name="Warchocki S."/>
            <person name="Wright E.M."/>
            <person name="Burrell A."/>
            <person name="Nightingale K.K."/>
            <person name="Kephart D."/>
            <person name="Wiedmann M."/>
        </authorList>
    </citation>
    <scope>NUCLEOTIDE SEQUENCE [LARGE SCALE GENOMIC DNA]</scope>
    <source>
        <strain evidence="16 17">FSL F6-1037</strain>
    </source>
</reference>
<feature type="binding site" evidence="13">
    <location>
        <begin position="42"/>
        <end position="47"/>
    </location>
    <ligand>
        <name>substrate</name>
    </ligand>
</feature>
<dbReference type="PANTHER" id="PTHR46193">
    <property type="entry name" value="6-PHOSPHOGLUCONATE PHOSPHATASE"/>
    <property type="match status" value="1"/>
</dbReference>
<feature type="active site" description="Nucleophile" evidence="12">
    <location>
        <position position="7"/>
    </location>
</feature>
<dbReference type="InterPro" id="IPR023198">
    <property type="entry name" value="PGP-like_dom2"/>
</dbReference>
<feature type="binding site" evidence="13">
    <location>
        <position position="76"/>
    </location>
    <ligand>
        <name>substrate</name>
    </ligand>
</feature>
<organism evidence="16 17">
    <name type="scientific">Brochothrix campestris FSL F6-1037</name>
    <dbReference type="NCBI Taxonomy" id="1265861"/>
    <lineage>
        <taxon>Bacteria</taxon>
        <taxon>Bacillati</taxon>
        <taxon>Bacillota</taxon>
        <taxon>Bacilli</taxon>
        <taxon>Bacillales</taxon>
        <taxon>Listeriaceae</taxon>
        <taxon>Brochothrix</taxon>
    </lineage>
</organism>
<dbReference type="InterPro" id="IPR010972">
    <property type="entry name" value="Beta-PGM"/>
</dbReference>
<evidence type="ECO:0000256" key="12">
    <source>
        <dbReference type="PIRSR" id="PIRSR610972-1"/>
    </source>
</evidence>
<dbReference type="STRING" id="1265861.BCAMP_07965"/>
<evidence type="ECO:0000256" key="7">
    <source>
        <dbReference type="ARBA" id="ARBA00023235"/>
    </source>
</evidence>
<protein>
    <recommendedName>
        <fullName evidence="11">Beta-phosphoglucomutase</fullName>
        <ecNumber evidence="10">5.4.2.6</ecNumber>
    </recommendedName>
</protein>
<feature type="binding site" evidence="14">
    <location>
        <position position="7"/>
    </location>
    <ligand>
        <name>Mg(2+)</name>
        <dbReference type="ChEBI" id="CHEBI:18420"/>
    </ligand>
</feature>
<dbReference type="OrthoDB" id="9797743at2"/>
<dbReference type="NCBIfam" id="TIGR01990">
    <property type="entry name" value="bPGM"/>
    <property type="match status" value="1"/>
</dbReference>
<feature type="active site" description="Proton donor/acceptor" evidence="12">
    <location>
        <position position="9"/>
    </location>
</feature>
<keyword evidence="17" id="KW-1185">Reference proteome</keyword>
<gene>
    <name evidence="16" type="ORF">BCAMP_07965</name>
</gene>